<evidence type="ECO:0000313" key="4">
    <source>
        <dbReference type="EMBL" id="MBO2989926.1"/>
    </source>
</evidence>
<feature type="region of interest" description="Disordered" evidence="2">
    <location>
        <begin position="93"/>
        <end position="124"/>
    </location>
</feature>
<dbReference type="InterPro" id="IPR029050">
    <property type="entry name" value="Immunoprotect_excell_Ig-like"/>
</dbReference>
<dbReference type="PROSITE" id="PS51257">
    <property type="entry name" value="PROKAR_LIPOPROTEIN"/>
    <property type="match status" value="1"/>
</dbReference>
<evidence type="ECO:0000256" key="2">
    <source>
        <dbReference type="SAM" id="MobiDB-lite"/>
    </source>
</evidence>
<dbReference type="Gene3D" id="2.60.40.1240">
    <property type="match status" value="1"/>
</dbReference>
<comment type="caution">
    <text evidence="4">The sequence shown here is derived from an EMBL/GenBank/DDBJ whole genome shotgun (WGS) entry which is preliminary data.</text>
</comment>
<feature type="transmembrane region" description="Helical" evidence="3">
    <location>
        <begin position="36"/>
        <end position="53"/>
    </location>
</feature>
<dbReference type="EMBL" id="JAGFBF010000005">
    <property type="protein sequence ID" value="MBO2989926.1"/>
    <property type="molecule type" value="Genomic_DNA"/>
</dbReference>
<organism evidence="4 5">
    <name type="scientific">Leucobacter tardus</name>
    <dbReference type="NCBI Taxonomy" id="501483"/>
    <lineage>
        <taxon>Bacteria</taxon>
        <taxon>Bacillati</taxon>
        <taxon>Actinomycetota</taxon>
        <taxon>Actinomycetes</taxon>
        <taxon>Micrococcales</taxon>
        <taxon>Microbacteriaceae</taxon>
        <taxon>Leucobacter</taxon>
    </lineage>
</organism>
<feature type="compositionally biased region" description="Acidic residues" evidence="2">
    <location>
        <begin position="102"/>
        <end position="117"/>
    </location>
</feature>
<proteinExistence type="predicted"/>
<reference evidence="4" key="1">
    <citation type="submission" date="2021-03" db="EMBL/GenBank/DDBJ databases">
        <title>Leucobacter chromiisoli sp. nov., isolated from chromium-containing soil of chemical plant.</title>
        <authorList>
            <person name="Xu Z."/>
        </authorList>
    </citation>
    <scope>NUCLEOTIDE SEQUENCE</scope>
    <source>
        <strain evidence="4">K 70/01</strain>
    </source>
</reference>
<sequence length="259" mass="26779">MAPVKEKNTIGLIAFIVAVVGFIFACIPGALIIGWILLPIAFILGIVALCLSGKKKGLGLAGLIISVVGTIVAFVVFFTVVATAFDDAFSNGETSVSAPAEDTAETEEIVETEEAPEEGSRSNPYPLGSAISDDEWTITVNSVNLDATDAVAAANEFNEPAPEGEVYVLADVTVSYIGTDAAGDMPTQIIEYVTVDGNTVHSYDAMVLAPEPLDSITTLYEGASTTGNVVLSVPADTAGEGVLAVTPSVFGDKVFVAVR</sequence>
<feature type="transmembrane region" description="Helical" evidence="3">
    <location>
        <begin position="12"/>
        <end position="30"/>
    </location>
</feature>
<evidence type="ECO:0000256" key="3">
    <source>
        <dbReference type="SAM" id="Phobius"/>
    </source>
</evidence>
<gene>
    <name evidence="4" type="ORF">J4H85_07950</name>
</gene>
<accession>A0A939QDQ5</accession>
<keyword evidence="3" id="KW-1133">Transmembrane helix</keyword>
<evidence type="ECO:0000256" key="1">
    <source>
        <dbReference type="ARBA" id="ARBA00022729"/>
    </source>
</evidence>
<dbReference type="AlphaFoldDB" id="A0A939QDQ5"/>
<keyword evidence="5" id="KW-1185">Reference proteome</keyword>
<evidence type="ECO:0000313" key="5">
    <source>
        <dbReference type="Proteomes" id="UP000668403"/>
    </source>
</evidence>
<feature type="transmembrane region" description="Helical" evidence="3">
    <location>
        <begin position="60"/>
        <end position="85"/>
    </location>
</feature>
<keyword evidence="1" id="KW-0732">Signal</keyword>
<keyword evidence="3" id="KW-0812">Transmembrane</keyword>
<name>A0A939QDQ5_9MICO</name>
<evidence type="ECO:0008006" key="6">
    <source>
        <dbReference type="Google" id="ProtNLM"/>
    </source>
</evidence>
<keyword evidence="3" id="KW-0472">Membrane</keyword>
<dbReference type="Proteomes" id="UP000668403">
    <property type="component" value="Unassembled WGS sequence"/>
</dbReference>
<protein>
    <recommendedName>
        <fullName evidence="6">DUF4352 domain-containing protein</fullName>
    </recommendedName>
</protein>